<dbReference type="SUPFAM" id="SSF69754">
    <property type="entry name" value="Ribosome binding protein Y (YfiA homologue)"/>
    <property type="match status" value="1"/>
</dbReference>
<dbReference type="Pfam" id="PF02482">
    <property type="entry name" value="Ribosomal_S30AE"/>
    <property type="match status" value="1"/>
</dbReference>
<feature type="domain" description="Sigma 54 modulation/S30EA ribosomal protein C-terminal" evidence="6">
    <location>
        <begin position="130"/>
        <end position="183"/>
    </location>
</feature>
<keyword evidence="4" id="KW-0963">Cytoplasm</keyword>
<dbReference type="HAMAP" id="MF_00839">
    <property type="entry name" value="HPF"/>
    <property type="match status" value="1"/>
</dbReference>
<gene>
    <name evidence="7" type="primary">raiA</name>
    <name evidence="4" type="synonym">hpf</name>
    <name evidence="7" type="ORF">EIC27_04680</name>
</gene>
<dbReference type="Gene3D" id="3.30.505.50">
    <property type="entry name" value="Sigma 54 modulation/S30EA ribosomal protein, C-terminal domain"/>
    <property type="match status" value="1"/>
</dbReference>
<evidence type="ECO:0000256" key="3">
    <source>
        <dbReference type="ARBA" id="ARBA00041148"/>
    </source>
</evidence>
<dbReference type="OrthoDB" id="9794975at2"/>
<dbReference type="GO" id="GO:0022627">
    <property type="term" value="C:cytosolic small ribosomal subunit"/>
    <property type="evidence" value="ECO:0007669"/>
    <property type="project" value="TreeGrafter"/>
</dbReference>
<dbReference type="Proteomes" id="UP000279470">
    <property type="component" value="Unassembled WGS sequence"/>
</dbReference>
<evidence type="ECO:0000256" key="4">
    <source>
        <dbReference type="HAMAP-Rule" id="MF_00839"/>
    </source>
</evidence>
<dbReference type="AlphaFoldDB" id="A0A429XGH6"/>
<comment type="subunit">
    <text evidence="4">Interacts with 100S ribosomes.</text>
</comment>
<reference evidence="8" key="1">
    <citation type="submission" date="2018-11" db="EMBL/GenBank/DDBJ databases">
        <title>Phylogenetic, genomic, and biogeographic characterization of a novel and ubiquitous marine invertebrate-associated Rickettsiales parasite, Candidatus Marinoinvertebrata rohwerii, gen. nov., sp. nov.</title>
        <authorList>
            <person name="Klinges J.G."/>
            <person name="Rosales S.M."/>
            <person name="Mcminds R."/>
            <person name="Shaver E.C."/>
            <person name="Shantz A."/>
            <person name="Peters E.C."/>
            <person name="Burkepile D.E."/>
            <person name="Silliman B.R."/>
            <person name="Vega Thurber R.L."/>
        </authorList>
    </citation>
    <scope>NUCLEOTIDE SEQUENCE [LARGE SCALE GENOMIC DNA]</scope>
    <source>
        <strain evidence="8">a_cerv_44</strain>
    </source>
</reference>
<comment type="subcellular location">
    <subcellularLocation>
        <location evidence="4">Cytoplasm</location>
    </subcellularLocation>
</comment>
<comment type="similarity">
    <text evidence="4">Belongs to the HPF/YfiA ribosome-associated protein family. Long HPF subfamily.</text>
</comment>
<keyword evidence="1 4" id="KW-0810">Translation regulation</keyword>
<evidence type="ECO:0000256" key="1">
    <source>
        <dbReference type="ARBA" id="ARBA00022845"/>
    </source>
</evidence>
<evidence type="ECO:0000313" key="7">
    <source>
        <dbReference type="EMBL" id="RST64548.1"/>
    </source>
</evidence>
<dbReference type="PANTHER" id="PTHR33231">
    <property type="entry name" value="30S RIBOSOMAL PROTEIN"/>
    <property type="match status" value="1"/>
</dbReference>
<comment type="function">
    <text evidence="4">Required for dimerization of active 70S ribosomes into 100S ribosomes in stationary phase; 100S ribosomes are translationally inactive and sometimes present during exponential growth.</text>
</comment>
<evidence type="ECO:0000313" key="8">
    <source>
        <dbReference type="Proteomes" id="UP000279470"/>
    </source>
</evidence>
<name>A0A429XGH6_9RICK</name>
<dbReference type="InterPro" id="IPR050574">
    <property type="entry name" value="HPF/YfiA_ribosome-assoc"/>
</dbReference>
<keyword evidence="5" id="KW-0175">Coiled coil</keyword>
<dbReference type="PANTHER" id="PTHR33231:SF1">
    <property type="entry name" value="30S RIBOSOMAL PROTEIN"/>
    <property type="match status" value="1"/>
</dbReference>
<dbReference type="InterPro" id="IPR036567">
    <property type="entry name" value="RHF-like"/>
</dbReference>
<dbReference type="InterPro" id="IPR038416">
    <property type="entry name" value="Ribosom_S30AE_C_sf"/>
</dbReference>
<dbReference type="Pfam" id="PF16321">
    <property type="entry name" value="Ribosom_S30AE_C"/>
    <property type="match status" value="1"/>
</dbReference>
<comment type="subunit">
    <text evidence="2">Associates exclusively with 100S ribosomes, which are dimers of 70S ribosomes.</text>
</comment>
<feature type="coiled-coil region" evidence="5">
    <location>
        <begin position="75"/>
        <end position="102"/>
    </location>
</feature>
<evidence type="ECO:0000256" key="5">
    <source>
        <dbReference type="SAM" id="Coils"/>
    </source>
</evidence>
<protein>
    <recommendedName>
        <fullName evidence="3 4">Ribosome hibernation promoting factor</fullName>
        <shortName evidence="4">HPF</shortName>
    </recommendedName>
</protein>
<comment type="caution">
    <text evidence="7">The sequence shown here is derived from an EMBL/GenBank/DDBJ whole genome shotgun (WGS) entry which is preliminary data.</text>
</comment>
<keyword evidence="8" id="KW-1185">Reference proteome</keyword>
<accession>A0A429XGH6</accession>
<dbReference type="EMBL" id="RXFM01000062">
    <property type="protein sequence ID" value="RST64548.1"/>
    <property type="molecule type" value="Genomic_DNA"/>
</dbReference>
<dbReference type="NCBIfam" id="TIGR00741">
    <property type="entry name" value="yfiA"/>
    <property type="match status" value="1"/>
</dbReference>
<dbReference type="Gene3D" id="3.30.160.100">
    <property type="entry name" value="Ribosome hibernation promotion factor-like"/>
    <property type="match status" value="1"/>
</dbReference>
<sequence>MEITVYGKHIKVGASLEKHVKDHLIDTVKKYFKDALNAHVKIEKQGQLFQTEIIVNEGTGNGILIKSNGHEYDSYRSFNVANEKIEKQLRRYKNRIKNHKVTKESEFDLISGTKYVISPLEEEDIENIEKSPTIIAEKVSGIENLSVKDAVMKMDLLNLPALLFINDASKKLNLVYYRKDGNISWIDTKVNIN</sequence>
<dbReference type="CDD" id="cd00552">
    <property type="entry name" value="RaiA"/>
    <property type="match status" value="1"/>
</dbReference>
<evidence type="ECO:0000259" key="6">
    <source>
        <dbReference type="Pfam" id="PF16321"/>
    </source>
</evidence>
<evidence type="ECO:0000256" key="2">
    <source>
        <dbReference type="ARBA" id="ARBA00038695"/>
    </source>
</evidence>
<dbReference type="GO" id="GO:0043024">
    <property type="term" value="F:ribosomal small subunit binding"/>
    <property type="evidence" value="ECO:0007669"/>
    <property type="project" value="TreeGrafter"/>
</dbReference>
<dbReference type="RefSeq" id="WP_126044963.1">
    <property type="nucleotide sequence ID" value="NZ_RXFM01000062.1"/>
</dbReference>
<proteinExistence type="inferred from homology"/>
<dbReference type="InterPro" id="IPR003489">
    <property type="entry name" value="RHF/RaiA"/>
</dbReference>
<dbReference type="GO" id="GO:0045900">
    <property type="term" value="P:negative regulation of translational elongation"/>
    <property type="evidence" value="ECO:0007669"/>
    <property type="project" value="TreeGrafter"/>
</dbReference>
<dbReference type="InterPro" id="IPR032528">
    <property type="entry name" value="Ribosom_S30AE_C"/>
</dbReference>
<organism evidence="7 8">
    <name type="scientific">Candidatus Aquarickettsia rohweri</name>
    <dbReference type="NCBI Taxonomy" id="2602574"/>
    <lineage>
        <taxon>Bacteria</taxon>
        <taxon>Pseudomonadati</taxon>
        <taxon>Pseudomonadota</taxon>
        <taxon>Alphaproteobacteria</taxon>
        <taxon>Rickettsiales</taxon>
        <taxon>Candidatus Midichloriaceae</taxon>
        <taxon>Candidatus Aquarickettsia</taxon>
    </lineage>
</organism>
<dbReference type="InterPro" id="IPR034694">
    <property type="entry name" value="HPF_long/plastid"/>
</dbReference>